<dbReference type="EMBL" id="JAUSUG010000007">
    <property type="protein sequence ID" value="MDQ0254764.1"/>
    <property type="molecule type" value="Genomic_DNA"/>
</dbReference>
<evidence type="ECO:0000313" key="2">
    <source>
        <dbReference type="Proteomes" id="UP001230005"/>
    </source>
</evidence>
<comment type="caution">
    <text evidence="1">The sequence shown here is derived from an EMBL/GenBank/DDBJ whole genome shotgun (WGS) entry which is preliminary data.</text>
</comment>
<keyword evidence="2" id="KW-1185">Reference proteome</keyword>
<sequence length="612" mass="68249">MRKKQLLMISLVLVLILPFILVNATPNVGSTEKTTGEQLTDGEIVSKDEVVYATLRATGELDEIYVVNILDVTKAGSLVDYGTYSTVKNLTDLSEIEKLDDKVRLTAPTGKFYYQGNMNDGELPWNIAVTYFLNGKEVDPKELVGKDGSFQLKIETAPNENVDASFFENYVVQISLVLSPEKFVNIQAPDAMVANAGKNKHVTFTVMPGQEVDLSLIADVVDFEMDSIEISAIPSSMAIDVDTEGMTDDIKTLVEAIEQIHNGVTELRRGVTDLNKGVRSLRDGSAKYRDGMVEISGASSELIEGSVMINEMLKNMSNSISENLMDHNMSEWDLTDLENLPEGLSNLGGTLGEIADELQILDGNYSDTFNELDQAMKEIPNNSISDEEIERLYESGVDREVMDRLVETYTASQRAINAYDNVRGNFNEMETTLNETSNSIRDWSNSLNSISTNLGDSLEEMDIFDFIEQLEEGLSAFSTNYEEFHNGLISYTNGVAELSDSYRDIHSGIVELANGTGVLEGGIGELEDGTKKLYESTNRLPDQMLEEIDRMIGDFDKSDFNPVSFVSPKIKKINSVQFVIKTEKLKKDKEEIAIEDEEEPKGFWIRLRELFF</sequence>
<gene>
    <name evidence="1" type="ORF">J2S74_002143</name>
</gene>
<organism evidence="1 2">
    <name type="scientific">Evansella vedderi</name>
    <dbReference type="NCBI Taxonomy" id="38282"/>
    <lineage>
        <taxon>Bacteria</taxon>
        <taxon>Bacillati</taxon>
        <taxon>Bacillota</taxon>
        <taxon>Bacilli</taxon>
        <taxon>Bacillales</taxon>
        <taxon>Bacillaceae</taxon>
        <taxon>Evansella</taxon>
    </lineage>
</organism>
<dbReference type="RefSeq" id="WP_307325153.1">
    <property type="nucleotide sequence ID" value="NZ_JAUSUG010000007.1"/>
</dbReference>
<dbReference type="Proteomes" id="UP001230005">
    <property type="component" value="Unassembled WGS sequence"/>
</dbReference>
<evidence type="ECO:0000313" key="1">
    <source>
        <dbReference type="EMBL" id="MDQ0254764.1"/>
    </source>
</evidence>
<protein>
    <submittedName>
        <fullName evidence="1">X-X-X-Leu-X-X-Gly heptad repeat protein</fullName>
    </submittedName>
</protein>
<dbReference type="Gene3D" id="1.10.287.950">
    <property type="entry name" value="Methyl-accepting chemotaxis protein"/>
    <property type="match status" value="2"/>
</dbReference>
<reference evidence="1 2" key="1">
    <citation type="submission" date="2023-07" db="EMBL/GenBank/DDBJ databases">
        <title>Genomic Encyclopedia of Type Strains, Phase IV (KMG-IV): sequencing the most valuable type-strain genomes for metagenomic binning, comparative biology and taxonomic classification.</title>
        <authorList>
            <person name="Goeker M."/>
        </authorList>
    </citation>
    <scope>NUCLEOTIDE SEQUENCE [LARGE SCALE GENOMIC DNA]</scope>
    <source>
        <strain evidence="1 2">DSM 9768</strain>
    </source>
</reference>
<accession>A0ABT9ZU76</accession>
<proteinExistence type="predicted"/>
<name>A0ABT9ZU76_9BACI</name>